<organism evidence="9">
    <name type="scientific">Schistocephalus solidus</name>
    <name type="common">Tapeworm</name>
    <dbReference type="NCBI Taxonomy" id="70667"/>
    <lineage>
        <taxon>Eukaryota</taxon>
        <taxon>Metazoa</taxon>
        <taxon>Spiralia</taxon>
        <taxon>Lophotrochozoa</taxon>
        <taxon>Platyhelminthes</taxon>
        <taxon>Cestoda</taxon>
        <taxon>Eucestoda</taxon>
        <taxon>Diphyllobothriidea</taxon>
        <taxon>Diphyllobothriidae</taxon>
        <taxon>Schistocephalus</taxon>
    </lineage>
</organism>
<feature type="transmembrane region" description="Helical" evidence="5">
    <location>
        <begin position="418"/>
        <end position="434"/>
    </location>
</feature>
<dbReference type="PROSITE" id="PS50850">
    <property type="entry name" value="MFS"/>
    <property type="match status" value="1"/>
</dbReference>
<dbReference type="Proteomes" id="UP000275846">
    <property type="component" value="Unassembled WGS sequence"/>
</dbReference>
<evidence type="ECO:0000256" key="1">
    <source>
        <dbReference type="ARBA" id="ARBA00004141"/>
    </source>
</evidence>
<feature type="transmembrane region" description="Helical" evidence="5">
    <location>
        <begin position="168"/>
        <end position="194"/>
    </location>
</feature>
<evidence type="ECO:0000313" key="8">
    <source>
        <dbReference type="Proteomes" id="UP000275846"/>
    </source>
</evidence>
<dbReference type="InterPro" id="IPR011701">
    <property type="entry name" value="MFS"/>
</dbReference>
<evidence type="ECO:0000259" key="6">
    <source>
        <dbReference type="PROSITE" id="PS50850"/>
    </source>
</evidence>
<dbReference type="EMBL" id="UYSU01038291">
    <property type="protein sequence ID" value="VDM00077.1"/>
    <property type="molecule type" value="Genomic_DNA"/>
</dbReference>
<feature type="transmembrane region" description="Helical" evidence="5">
    <location>
        <begin position="509"/>
        <end position="528"/>
    </location>
</feature>
<dbReference type="Gene3D" id="1.20.1250.20">
    <property type="entry name" value="MFS general substrate transporter like domains"/>
    <property type="match status" value="1"/>
</dbReference>
<evidence type="ECO:0000313" key="7">
    <source>
        <dbReference type="EMBL" id="VDM00077.1"/>
    </source>
</evidence>
<proteinExistence type="predicted"/>
<evidence type="ECO:0000256" key="5">
    <source>
        <dbReference type="SAM" id="Phobius"/>
    </source>
</evidence>
<sequence length="560" mass="63270">MTFSYDEVLERIYGTGLYQITLTICCSLSSMMMSYEYQSMLFMHYTPSFSCSDSRMRNFSSIRWISSSTFAALFNDPSGMDTIPAKDTAEEQCWAIGQRSGTSHMELFVCSEWNFDRSVMRRTLPTDFTLICSRKDLLKWLASSMFLFIAVGHAIAVFTDKISRRKLLLFYVVAEIIVTSTTPFGTYFEVIFILRLLRMLTMPLNYVATCILQELLPTRKRGLFGTLYWMPFVLGYVGSAGLAYLTRDWYWFRIYGLPLMISYIPIFFIMPESLRWLSANGEYTKFRDVLRKIAHWNRVNLAENFVEEAVQSIIGSETHNRFLSDRTADISNTNEEAKVVPFAVTDKMTDVFVLPNMRKKTVIMCLYMSTACLSFYGLATSQNFANSNIFLNVLCMGLGELPAPFIGWAVAHFFCRRLAVAILAVITATAVLIGPVVRPLLAVACTVVVFLGKVTASCTVGLAILIVTEIYPTTIRNMGVFLTMSFSSAVSCFAPVINYADAIHYSLPGVLYASVTLLGALLILLFIPETKRCPLAQRLSQAEKLVRGKEAEWIEFMQSH</sequence>
<feature type="transmembrane region" description="Helical" evidence="5">
    <location>
        <begin position="250"/>
        <end position="270"/>
    </location>
</feature>
<comment type="subcellular location">
    <subcellularLocation>
        <location evidence="1">Membrane</location>
        <topology evidence="1">Multi-pass membrane protein</topology>
    </subcellularLocation>
</comment>
<dbReference type="GO" id="GO:0016020">
    <property type="term" value="C:membrane"/>
    <property type="evidence" value="ECO:0007669"/>
    <property type="project" value="UniProtKB-SubCell"/>
</dbReference>
<dbReference type="GO" id="GO:0022857">
    <property type="term" value="F:transmembrane transporter activity"/>
    <property type="evidence" value="ECO:0007669"/>
    <property type="project" value="InterPro"/>
</dbReference>
<dbReference type="STRING" id="70667.A0A183TB43"/>
<accession>A0A183TB43</accession>
<feature type="transmembrane region" description="Helical" evidence="5">
    <location>
        <begin position="12"/>
        <end position="35"/>
    </location>
</feature>
<evidence type="ECO:0000256" key="3">
    <source>
        <dbReference type="ARBA" id="ARBA00022989"/>
    </source>
</evidence>
<dbReference type="AlphaFoldDB" id="A0A183TB43"/>
<feature type="transmembrane region" description="Helical" evidence="5">
    <location>
        <begin position="390"/>
        <end position="411"/>
    </location>
</feature>
<keyword evidence="2 5" id="KW-0812">Transmembrane</keyword>
<protein>
    <submittedName>
        <fullName evidence="9">MFS domain-containing protein</fullName>
    </submittedName>
</protein>
<evidence type="ECO:0000256" key="4">
    <source>
        <dbReference type="ARBA" id="ARBA00023136"/>
    </source>
</evidence>
<gene>
    <name evidence="7" type="ORF">SSLN_LOCUS13691</name>
</gene>
<feature type="transmembrane region" description="Helical" evidence="5">
    <location>
        <begin position="361"/>
        <end position="378"/>
    </location>
</feature>
<keyword evidence="8" id="KW-1185">Reference proteome</keyword>
<name>A0A183TB43_SCHSO</name>
<dbReference type="WBParaSite" id="SSLN_0001420601-mRNA-1">
    <property type="protein sequence ID" value="SSLN_0001420601-mRNA-1"/>
    <property type="gene ID" value="SSLN_0001420601"/>
</dbReference>
<feature type="transmembrane region" description="Helical" evidence="5">
    <location>
        <begin position="440"/>
        <end position="467"/>
    </location>
</feature>
<dbReference type="InterPro" id="IPR036259">
    <property type="entry name" value="MFS_trans_sf"/>
</dbReference>
<feature type="transmembrane region" description="Helical" evidence="5">
    <location>
        <begin position="137"/>
        <end position="156"/>
    </location>
</feature>
<dbReference type="SUPFAM" id="SSF103473">
    <property type="entry name" value="MFS general substrate transporter"/>
    <property type="match status" value="1"/>
</dbReference>
<keyword evidence="3 5" id="KW-1133">Transmembrane helix</keyword>
<reference evidence="9" key="1">
    <citation type="submission" date="2016-06" db="UniProtKB">
        <authorList>
            <consortium name="WormBaseParasite"/>
        </authorList>
    </citation>
    <scope>IDENTIFICATION</scope>
</reference>
<dbReference type="OrthoDB" id="10021984at2759"/>
<reference evidence="7 8" key="2">
    <citation type="submission" date="2018-11" db="EMBL/GenBank/DDBJ databases">
        <authorList>
            <consortium name="Pathogen Informatics"/>
        </authorList>
    </citation>
    <scope>NUCLEOTIDE SEQUENCE [LARGE SCALE GENOMIC DNA]</scope>
    <source>
        <strain evidence="7 8">NST_G2</strain>
    </source>
</reference>
<dbReference type="PANTHER" id="PTHR24064">
    <property type="entry name" value="SOLUTE CARRIER FAMILY 22 MEMBER"/>
    <property type="match status" value="1"/>
</dbReference>
<dbReference type="InterPro" id="IPR020846">
    <property type="entry name" value="MFS_dom"/>
</dbReference>
<feature type="transmembrane region" description="Helical" evidence="5">
    <location>
        <begin position="479"/>
        <end position="497"/>
    </location>
</feature>
<feature type="domain" description="Major facilitator superfamily (MFS) profile" evidence="6">
    <location>
        <begin position="65"/>
        <end position="531"/>
    </location>
</feature>
<feature type="transmembrane region" description="Helical" evidence="5">
    <location>
        <begin position="223"/>
        <end position="244"/>
    </location>
</feature>
<dbReference type="Pfam" id="PF07690">
    <property type="entry name" value="MFS_1"/>
    <property type="match status" value="1"/>
</dbReference>
<evidence type="ECO:0000313" key="9">
    <source>
        <dbReference type="WBParaSite" id="SSLN_0001420601-mRNA-1"/>
    </source>
</evidence>
<evidence type="ECO:0000256" key="2">
    <source>
        <dbReference type="ARBA" id="ARBA00022692"/>
    </source>
</evidence>
<keyword evidence="4 5" id="KW-0472">Membrane</keyword>